<dbReference type="CDD" id="cd09158">
    <property type="entry name" value="PLDc_EcCLS_like_2"/>
    <property type="match status" value="1"/>
</dbReference>
<dbReference type="CDD" id="cd09152">
    <property type="entry name" value="PLDc_EcCLS_like_1"/>
    <property type="match status" value="1"/>
</dbReference>
<keyword evidence="11" id="KW-0443">Lipid metabolism</keyword>
<dbReference type="Pfam" id="PF13091">
    <property type="entry name" value="PLDc_2"/>
    <property type="match status" value="2"/>
</dbReference>
<dbReference type="KEGG" id="hat:RC74_13910"/>
<evidence type="ECO:0000259" key="17">
    <source>
        <dbReference type="PROSITE" id="PS50035"/>
    </source>
</evidence>
<evidence type="ECO:0000256" key="6">
    <source>
        <dbReference type="ARBA" id="ARBA00022525"/>
    </source>
</evidence>
<dbReference type="GO" id="GO:0032049">
    <property type="term" value="P:cardiolipin biosynthetic process"/>
    <property type="evidence" value="ECO:0007669"/>
    <property type="project" value="UniProtKB-UniRule"/>
</dbReference>
<dbReference type="PROSITE" id="PS50035">
    <property type="entry name" value="PLD"/>
    <property type="match status" value="2"/>
</dbReference>
<dbReference type="Gene3D" id="3.30.870.10">
    <property type="entry name" value="Endonuclease Chain A"/>
    <property type="match status" value="2"/>
</dbReference>
<evidence type="ECO:0000256" key="3">
    <source>
        <dbReference type="ARBA" id="ARBA00004651"/>
    </source>
</evidence>
<feature type="transmembrane region" description="Helical" evidence="16">
    <location>
        <begin position="43"/>
        <end position="61"/>
    </location>
</feature>
<accession>A0A126V1Q8</accession>
<evidence type="ECO:0000256" key="9">
    <source>
        <dbReference type="ARBA" id="ARBA00022737"/>
    </source>
</evidence>
<keyword evidence="14" id="KW-1208">Phospholipid metabolism</keyword>
<evidence type="ECO:0000256" key="4">
    <source>
        <dbReference type="ARBA" id="ARBA00022475"/>
    </source>
</evidence>
<feature type="domain" description="PLD phosphodiesterase" evidence="17">
    <location>
        <begin position="224"/>
        <end position="251"/>
    </location>
</feature>
<keyword evidence="13" id="KW-0594">Phospholipid biosynthesis</keyword>
<dbReference type="SUPFAM" id="SSF56024">
    <property type="entry name" value="Phospholipase D/nuclease"/>
    <property type="match status" value="2"/>
</dbReference>
<dbReference type="GO" id="GO:0005576">
    <property type="term" value="C:extracellular region"/>
    <property type="evidence" value="ECO:0007669"/>
    <property type="project" value="UniProtKB-SubCell"/>
</dbReference>
<dbReference type="Proteomes" id="UP000070371">
    <property type="component" value="Chromosome"/>
</dbReference>
<keyword evidence="4" id="KW-1003">Cell membrane</keyword>
<evidence type="ECO:0000256" key="2">
    <source>
        <dbReference type="ARBA" id="ARBA00004613"/>
    </source>
</evidence>
<keyword evidence="10 16" id="KW-1133">Transmembrane helix</keyword>
<comment type="subcellular location">
    <subcellularLocation>
        <location evidence="3">Cell membrane</location>
        <topology evidence="3">Multi-pass membrane protein</topology>
    </subcellularLocation>
    <subcellularLocation>
        <location evidence="2">Secreted</location>
    </subcellularLocation>
</comment>
<reference evidence="18 19" key="1">
    <citation type="submission" date="2016-02" db="EMBL/GenBank/DDBJ databases">
        <title>Complete genome sequence of Halocynthiibacter arcticus PAMC 20958t from arctic marine sediment.</title>
        <authorList>
            <person name="Lee Y.M."/>
            <person name="Baek K."/>
            <person name="Lee H.K."/>
            <person name="Shin S.C."/>
        </authorList>
    </citation>
    <scope>NUCLEOTIDE SEQUENCE [LARGE SCALE GENOMIC DNA]</scope>
    <source>
        <strain evidence="18">PAMC 20958</strain>
    </source>
</reference>
<dbReference type="OrthoDB" id="9762009at2"/>
<evidence type="ECO:0000256" key="12">
    <source>
        <dbReference type="ARBA" id="ARBA00023136"/>
    </source>
</evidence>
<keyword evidence="8 16" id="KW-0812">Transmembrane</keyword>
<dbReference type="InterPro" id="IPR001736">
    <property type="entry name" value="PLipase_D/transphosphatidylase"/>
</dbReference>
<gene>
    <name evidence="18" type="ORF">RC74_13910</name>
</gene>
<dbReference type="Pfam" id="PF13396">
    <property type="entry name" value="PLDc_N"/>
    <property type="match status" value="1"/>
</dbReference>
<dbReference type="GO" id="GO:0008808">
    <property type="term" value="F:cardiolipin synthase activity"/>
    <property type="evidence" value="ECO:0007669"/>
    <property type="project" value="UniProtKB-UniRule"/>
</dbReference>
<protein>
    <recommendedName>
        <fullName evidence="15">Cardiolipin synthase</fullName>
        <ecNumber evidence="15">2.7.8.-</ecNumber>
    </recommendedName>
</protein>
<feature type="transmembrane region" description="Helical" evidence="16">
    <location>
        <begin position="6"/>
        <end position="31"/>
    </location>
</feature>
<evidence type="ECO:0000256" key="1">
    <source>
        <dbReference type="ARBA" id="ARBA00003145"/>
    </source>
</evidence>
<evidence type="ECO:0000256" key="5">
    <source>
        <dbReference type="ARBA" id="ARBA00022516"/>
    </source>
</evidence>
<evidence type="ECO:0000256" key="14">
    <source>
        <dbReference type="ARBA" id="ARBA00023264"/>
    </source>
</evidence>
<dbReference type="AlphaFoldDB" id="A0A126V1Q8"/>
<evidence type="ECO:0000256" key="13">
    <source>
        <dbReference type="ARBA" id="ARBA00023209"/>
    </source>
</evidence>
<dbReference type="EMBL" id="CP014327">
    <property type="protein sequence ID" value="AML52220.1"/>
    <property type="molecule type" value="Genomic_DNA"/>
</dbReference>
<dbReference type="InterPro" id="IPR027379">
    <property type="entry name" value="CLS_N"/>
</dbReference>
<sequence>MFPFPAQQVALLLIALSGFLIVALCVVRILLRPNRDPAARAAWIATVLAIPFVGVAAYIMLGETSIGRKRLKRMKDVKATLESAPDPEGGSLAMSQPKIKDVHLPLFNVGTSISGFAPVGGNSARLMDNSNAAIDAMVADVDAAQDHVHLIFYIWVPDRNGTKMAEALKRAAARGVTCRAMVDDIGSRSMVKSDLWKEMAAAGVNTAVALKVGNPIARIFDGRIDLRNHRKILVIDNKITYCGSQNCADPEFVQKAKFAPWVDAVMRFEGPIVRQNQRVFVGDWMESNKEDITSVLSHPYPDYAEGFPAQVVTSGPTSRASAMPEMFVTLIYSATRELFITTPYYVPVDALQAAICAAGNRGVKTTIIFPAHNDDFAVGASSRSYYADLLAAGVTIYEYEAGLLHTKSMTVDDEITFIGSANMDRRSFDLNYENNILLQDHDMTKAMRARQEDYLKECRLVTIEEVENWKWWQRLWNNALSIVGPLL</sequence>
<keyword evidence="12 16" id="KW-0472">Membrane</keyword>
<name>A0A126V1Q8_9RHOB</name>
<keyword evidence="9" id="KW-0677">Repeat</keyword>
<evidence type="ECO:0000256" key="8">
    <source>
        <dbReference type="ARBA" id="ARBA00022692"/>
    </source>
</evidence>
<evidence type="ECO:0000256" key="10">
    <source>
        <dbReference type="ARBA" id="ARBA00022989"/>
    </source>
</evidence>
<feature type="domain" description="PLD phosphodiesterase" evidence="17">
    <location>
        <begin position="400"/>
        <end position="427"/>
    </location>
</feature>
<evidence type="ECO:0000256" key="7">
    <source>
        <dbReference type="ARBA" id="ARBA00022679"/>
    </source>
</evidence>
<dbReference type="STRING" id="1579316.RC74_13910"/>
<evidence type="ECO:0000313" key="19">
    <source>
        <dbReference type="Proteomes" id="UP000070371"/>
    </source>
</evidence>
<comment type="function">
    <text evidence="1">Could be a virulence factor.</text>
</comment>
<dbReference type="PANTHER" id="PTHR21248:SF22">
    <property type="entry name" value="PHOSPHOLIPASE D"/>
    <property type="match status" value="1"/>
</dbReference>
<evidence type="ECO:0000256" key="15">
    <source>
        <dbReference type="NCBIfam" id="TIGR04265"/>
    </source>
</evidence>
<keyword evidence="5" id="KW-0444">Lipid biosynthesis</keyword>
<dbReference type="SMART" id="SM00155">
    <property type="entry name" value="PLDc"/>
    <property type="match status" value="2"/>
</dbReference>
<evidence type="ECO:0000313" key="18">
    <source>
        <dbReference type="EMBL" id="AML52220.1"/>
    </source>
</evidence>
<organism evidence="18 19">
    <name type="scientific">Falsihalocynthiibacter arcticus</name>
    <dbReference type="NCBI Taxonomy" id="1579316"/>
    <lineage>
        <taxon>Bacteria</taxon>
        <taxon>Pseudomonadati</taxon>
        <taxon>Pseudomonadota</taxon>
        <taxon>Alphaproteobacteria</taxon>
        <taxon>Rhodobacterales</taxon>
        <taxon>Roseobacteraceae</taxon>
        <taxon>Falsihalocynthiibacter</taxon>
    </lineage>
</organism>
<dbReference type="NCBIfam" id="TIGR04265">
    <property type="entry name" value="bac_cardiolipin"/>
    <property type="match status" value="1"/>
</dbReference>
<evidence type="ECO:0000256" key="16">
    <source>
        <dbReference type="SAM" id="Phobius"/>
    </source>
</evidence>
<keyword evidence="7" id="KW-0808">Transferase</keyword>
<proteinExistence type="predicted"/>
<dbReference type="PANTHER" id="PTHR21248">
    <property type="entry name" value="CARDIOLIPIN SYNTHASE"/>
    <property type="match status" value="1"/>
</dbReference>
<dbReference type="EC" id="2.7.8.-" evidence="15"/>
<keyword evidence="19" id="KW-1185">Reference proteome</keyword>
<dbReference type="InterPro" id="IPR022924">
    <property type="entry name" value="Cardiolipin_synthase"/>
</dbReference>
<evidence type="ECO:0000256" key="11">
    <source>
        <dbReference type="ARBA" id="ARBA00023098"/>
    </source>
</evidence>
<dbReference type="InterPro" id="IPR025202">
    <property type="entry name" value="PLD-like_dom"/>
</dbReference>
<dbReference type="GO" id="GO:0005886">
    <property type="term" value="C:plasma membrane"/>
    <property type="evidence" value="ECO:0007669"/>
    <property type="project" value="UniProtKB-SubCell"/>
</dbReference>
<keyword evidence="6" id="KW-0964">Secreted</keyword>